<evidence type="ECO:0000313" key="12">
    <source>
        <dbReference type="EMBL" id="AET00613.2"/>
    </source>
</evidence>
<keyword evidence="6" id="KW-0378">Hydrolase</keyword>
<keyword evidence="5" id="KW-0964">Secreted</keyword>
<dbReference type="STRING" id="3880.G7K497"/>
<sequence length="337" mass="37372">MESDHRKYYSMYNGKTWNKKKCEKLMFFVMSIDCGGNQVANTIIVDQQGKGAFQTIQAAIDSIKSQNNQWIMININPGIYKEKVLIPDRKSCIILKGSGSNNTIITYDDSSHKVGTSMSATFHSSPPNVILNGITFKNTYGSDGPAVAASIYGDKSAIFECSFIGYQDTLLSSKGRQYFKNCYIQGEDDFIFGEGQSYFENCVMNATQAESKPSGFVTSQRRESPNDPNGFVFRGGYVVGNGTVSLGRPWGPYSRVIFWGTYFTSVVTPQGWDAPGLDEGQEQNLTYAEVNCTGPGANIEKRVKWEKKPDSLNLNEYTLSSFINNDGWLANVPSILL</sequence>
<accession>A0A0C3XUC4</accession>
<keyword evidence="5" id="KW-0134">Cell wall</keyword>
<dbReference type="PANTHER" id="PTHR31321">
    <property type="entry name" value="ACYL-COA THIOESTER HYDROLASE YBHC-RELATED"/>
    <property type="match status" value="1"/>
</dbReference>
<organism evidence="12 14">
    <name type="scientific">Medicago truncatula</name>
    <name type="common">Barrel medic</name>
    <name type="synonym">Medicago tribuloides</name>
    <dbReference type="NCBI Taxonomy" id="3880"/>
    <lineage>
        <taxon>Eukaryota</taxon>
        <taxon>Viridiplantae</taxon>
        <taxon>Streptophyta</taxon>
        <taxon>Embryophyta</taxon>
        <taxon>Tracheophyta</taxon>
        <taxon>Spermatophyta</taxon>
        <taxon>Magnoliopsida</taxon>
        <taxon>eudicotyledons</taxon>
        <taxon>Gunneridae</taxon>
        <taxon>Pentapetalae</taxon>
        <taxon>rosids</taxon>
        <taxon>fabids</taxon>
        <taxon>Fabales</taxon>
        <taxon>Fabaceae</taxon>
        <taxon>Papilionoideae</taxon>
        <taxon>50 kb inversion clade</taxon>
        <taxon>NPAAA clade</taxon>
        <taxon>Hologalegina</taxon>
        <taxon>IRL clade</taxon>
        <taxon>Trifolieae</taxon>
        <taxon>Medicago</taxon>
    </lineage>
</organism>
<evidence type="ECO:0000256" key="9">
    <source>
        <dbReference type="ARBA" id="ARBA00047928"/>
    </source>
</evidence>
<dbReference type="EnsemblPlants" id="AET00613">
    <property type="protein sequence ID" value="AET00613"/>
    <property type="gene ID" value="MTR_5g093970"/>
</dbReference>
<dbReference type="Proteomes" id="UP000002051">
    <property type="component" value="Chromosome 5"/>
</dbReference>
<comment type="catalytic activity">
    <reaction evidence="9">
        <text>[(1-&gt;4)-alpha-D-galacturonosyl methyl ester](n) + n H2O = [(1-&gt;4)-alpha-D-galacturonosyl](n) + n methanol + n H(+)</text>
        <dbReference type="Rhea" id="RHEA:22380"/>
        <dbReference type="Rhea" id="RHEA-COMP:14570"/>
        <dbReference type="Rhea" id="RHEA-COMP:14573"/>
        <dbReference type="ChEBI" id="CHEBI:15377"/>
        <dbReference type="ChEBI" id="CHEBI:15378"/>
        <dbReference type="ChEBI" id="CHEBI:17790"/>
        <dbReference type="ChEBI" id="CHEBI:140522"/>
        <dbReference type="ChEBI" id="CHEBI:140523"/>
        <dbReference type="EC" id="3.1.1.11"/>
    </reaction>
</comment>
<dbReference type="FunFam" id="2.160.20.10:FF:000013">
    <property type="entry name" value="Pectinesterase"/>
    <property type="match status" value="1"/>
</dbReference>
<dbReference type="EC" id="3.1.1.11" evidence="4"/>
<dbReference type="eggNOG" id="ENOG502QVK0">
    <property type="taxonomic scope" value="Eukaryota"/>
</dbReference>
<evidence type="ECO:0000256" key="1">
    <source>
        <dbReference type="ARBA" id="ARBA00004191"/>
    </source>
</evidence>
<reference evidence="13" key="3">
    <citation type="submission" date="2015-04" db="UniProtKB">
        <authorList>
            <consortium name="EnsemblPlants"/>
        </authorList>
    </citation>
    <scope>IDENTIFICATION</scope>
    <source>
        <strain evidence="13">cv. Jemalong A17</strain>
    </source>
</reference>
<evidence type="ECO:0000313" key="13">
    <source>
        <dbReference type="EnsemblPlants" id="AET00613"/>
    </source>
</evidence>
<dbReference type="InterPro" id="IPR011050">
    <property type="entry name" value="Pectin_lyase_fold/virulence"/>
</dbReference>
<evidence type="ECO:0000256" key="7">
    <source>
        <dbReference type="ARBA" id="ARBA00023085"/>
    </source>
</evidence>
<dbReference type="UniPathway" id="UPA00545">
    <property type="reaction ID" value="UER00823"/>
</dbReference>
<dbReference type="SUPFAM" id="SSF51126">
    <property type="entry name" value="Pectin lyase-like"/>
    <property type="match status" value="1"/>
</dbReference>
<evidence type="ECO:0000256" key="10">
    <source>
        <dbReference type="ARBA" id="ARBA00057335"/>
    </source>
</evidence>
<protein>
    <recommendedName>
        <fullName evidence="4">pectinesterase</fullName>
        <ecNumber evidence="4">3.1.1.11</ecNumber>
    </recommendedName>
</protein>
<evidence type="ECO:0000256" key="5">
    <source>
        <dbReference type="ARBA" id="ARBA00022512"/>
    </source>
</evidence>
<dbReference type="Gene3D" id="2.160.20.10">
    <property type="entry name" value="Single-stranded right-handed beta-helix, Pectin lyase-like"/>
    <property type="match status" value="1"/>
</dbReference>
<reference evidence="12 14" key="1">
    <citation type="journal article" date="2011" name="Nature">
        <title>The Medicago genome provides insight into the evolution of rhizobial symbioses.</title>
        <authorList>
            <person name="Young N.D."/>
            <person name="Debelle F."/>
            <person name="Oldroyd G.E."/>
            <person name="Geurts R."/>
            <person name="Cannon S.B."/>
            <person name="Udvardi M.K."/>
            <person name="Benedito V.A."/>
            <person name="Mayer K.F."/>
            <person name="Gouzy J."/>
            <person name="Schoof H."/>
            <person name="Van de Peer Y."/>
            <person name="Proost S."/>
            <person name="Cook D.R."/>
            <person name="Meyers B.C."/>
            <person name="Spannagl M."/>
            <person name="Cheung F."/>
            <person name="De Mita S."/>
            <person name="Krishnakumar V."/>
            <person name="Gundlach H."/>
            <person name="Zhou S."/>
            <person name="Mudge J."/>
            <person name="Bharti A.K."/>
            <person name="Murray J.D."/>
            <person name="Naoumkina M.A."/>
            <person name="Rosen B."/>
            <person name="Silverstein K.A."/>
            <person name="Tang H."/>
            <person name="Rombauts S."/>
            <person name="Zhao P.X."/>
            <person name="Zhou P."/>
            <person name="Barbe V."/>
            <person name="Bardou P."/>
            <person name="Bechner M."/>
            <person name="Bellec A."/>
            <person name="Berger A."/>
            <person name="Berges H."/>
            <person name="Bidwell S."/>
            <person name="Bisseling T."/>
            <person name="Choisne N."/>
            <person name="Couloux A."/>
            <person name="Denny R."/>
            <person name="Deshpande S."/>
            <person name="Dai X."/>
            <person name="Doyle J.J."/>
            <person name="Dudez A.M."/>
            <person name="Farmer A.D."/>
            <person name="Fouteau S."/>
            <person name="Franken C."/>
            <person name="Gibelin C."/>
            <person name="Gish J."/>
            <person name="Goldstein S."/>
            <person name="Gonzalez A.J."/>
            <person name="Green P.J."/>
            <person name="Hallab A."/>
            <person name="Hartog M."/>
            <person name="Hua A."/>
            <person name="Humphray S.J."/>
            <person name="Jeong D.H."/>
            <person name="Jing Y."/>
            <person name="Jocker A."/>
            <person name="Kenton S.M."/>
            <person name="Kim D.J."/>
            <person name="Klee K."/>
            <person name="Lai H."/>
            <person name="Lang C."/>
            <person name="Lin S."/>
            <person name="Macmil S.L."/>
            <person name="Magdelenat G."/>
            <person name="Matthews L."/>
            <person name="McCorrison J."/>
            <person name="Monaghan E.L."/>
            <person name="Mun J.H."/>
            <person name="Najar F.Z."/>
            <person name="Nicholson C."/>
            <person name="Noirot C."/>
            <person name="O'Bleness M."/>
            <person name="Paule C.R."/>
            <person name="Poulain J."/>
            <person name="Prion F."/>
            <person name="Qin B."/>
            <person name="Qu C."/>
            <person name="Retzel E.F."/>
            <person name="Riddle C."/>
            <person name="Sallet E."/>
            <person name="Samain S."/>
            <person name="Samson N."/>
            <person name="Sanders I."/>
            <person name="Saurat O."/>
            <person name="Scarpelli C."/>
            <person name="Schiex T."/>
            <person name="Segurens B."/>
            <person name="Severin A.J."/>
            <person name="Sherrier D.J."/>
            <person name="Shi R."/>
            <person name="Sims S."/>
            <person name="Singer S.R."/>
            <person name="Sinharoy S."/>
            <person name="Sterck L."/>
            <person name="Viollet A."/>
            <person name="Wang B.B."/>
            <person name="Wang K."/>
            <person name="Wang M."/>
            <person name="Wang X."/>
            <person name="Warfsmann J."/>
            <person name="Weissenbach J."/>
            <person name="White D.D."/>
            <person name="White J.D."/>
            <person name="Wiley G.B."/>
            <person name="Wincker P."/>
            <person name="Xing Y."/>
            <person name="Yang L."/>
            <person name="Yao Z."/>
            <person name="Ying F."/>
            <person name="Zhai J."/>
            <person name="Zhou L."/>
            <person name="Zuber A."/>
            <person name="Denarie J."/>
            <person name="Dixon R.A."/>
            <person name="May G.D."/>
            <person name="Schwartz D.C."/>
            <person name="Rogers J."/>
            <person name="Quetier F."/>
            <person name="Town C.D."/>
            <person name="Roe B.A."/>
        </authorList>
    </citation>
    <scope>NUCLEOTIDE SEQUENCE [LARGE SCALE GENOMIC DNA]</scope>
    <source>
        <strain evidence="12">A17</strain>
        <strain evidence="13 14">cv. Jemalong A17</strain>
    </source>
</reference>
<comment type="function">
    <text evidence="10">Acts in the modification of cell walls via demethylesterification of cell wall pectin.</text>
</comment>
<dbReference type="GO" id="GO:0030599">
    <property type="term" value="F:pectinesterase activity"/>
    <property type="evidence" value="ECO:0000318"/>
    <property type="project" value="GO_Central"/>
</dbReference>
<accession>G7K497</accession>
<evidence type="ECO:0000313" key="14">
    <source>
        <dbReference type="Proteomes" id="UP000002051"/>
    </source>
</evidence>
<evidence type="ECO:0000256" key="8">
    <source>
        <dbReference type="ARBA" id="ARBA00023180"/>
    </source>
</evidence>
<dbReference type="InterPro" id="IPR000070">
    <property type="entry name" value="Pectinesterase_cat"/>
</dbReference>
<evidence type="ECO:0000256" key="4">
    <source>
        <dbReference type="ARBA" id="ARBA00013229"/>
    </source>
</evidence>
<dbReference type="GO" id="GO:0042545">
    <property type="term" value="P:cell wall modification"/>
    <property type="evidence" value="ECO:0007669"/>
    <property type="project" value="InterPro"/>
</dbReference>
<dbReference type="GO" id="GO:0045490">
    <property type="term" value="P:pectin catabolic process"/>
    <property type="evidence" value="ECO:0000318"/>
    <property type="project" value="GO_Central"/>
</dbReference>
<evidence type="ECO:0000256" key="2">
    <source>
        <dbReference type="ARBA" id="ARBA00005184"/>
    </source>
</evidence>
<comment type="similarity">
    <text evidence="3">Belongs to the pectinesterase family.</text>
</comment>
<keyword evidence="14" id="KW-1185">Reference proteome</keyword>
<dbReference type="InterPro" id="IPR012334">
    <property type="entry name" value="Pectin_lyas_fold"/>
</dbReference>
<dbReference type="EMBL" id="CM001221">
    <property type="protein sequence ID" value="AET00613.2"/>
    <property type="molecule type" value="Genomic_DNA"/>
</dbReference>
<evidence type="ECO:0000256" key="6">
    <source>
        <dbReference type="ARBA" id="ARBA00022801"/>
    </source>
</evidence>
<evidence type="ECO:0000256" key="3">
    <source>
        <dbReference type="ARBA" id="ARBA00008891"/>
    </source>
</evidence>
<proteinExistence type="inferred from homology"/>
<comment type="pathway">
    <text evidence="2">Glycan metabolism; pectin degradation; 2-dehydro-3-deoxy-D-gluconate from pectin: step 1/5.</text>
</comment>
<keyword evidence="7" id="KW-0063">Aspartyl esterase</keyword>
<dbReference type="AlphaFoldDB" id="G7K497"/>
<gene>
    <name evidence="12" type="ordered locus">MTR_5g093970</name>
</gene>
<comment type="subcellular location">
    <subcellularLocation>
        <location evidence="1">Secreted</location>
        <location evidence="1">Cell wall</location>
    </subcellularLocation>
</comment>
<dbReference type="HOGENOM" id="CLU_012243_3_0_1"/>
<dbReference type="PaxDb" id="3880-AET00613"/>
<dbReference type="PANTHER" id="PTHR31321:SF120">
    <property type="entry name" value="PECTINESTERASE 52-RELATED"/>
    <property type="match status" value="1"/>
</dbReference>
<feature type="domain" description="Pectinesterase catalytic" evidence="11">
    <location>
        <begin position="43"/>
        <end position="325"/>
    </location>
</feature>
<dbReference type="Pfam" id="PF01095">
    <property type="entry name" value="Pectinesterase"/>
    <property type="match status" value="1"/>
</dbReference>
<name>G7K497_MEDTR</name>
<evidence type="ECO:0000259" key="11">
    <source>
        <dbReference type="Pfam" id="PF01095"/>
    </source>
</evidence>
<reference evidence="12 14" key="2">
    <citation type="journal article" date="2014" name="BMC Genomics">
        <title>An improved genome release (version Mt4.0) for the model legume Medicago truncatula.</title>
        <authorList>
            <person name="Tang H."/>
            <person name="Krishnakumar V."/>
            <person name="Bidwell S."/>
            <person name="Rosen B."/>
            <person name="Chan A."/>
            <person name="Zhou S."/>
            <person name="Gentzbittel L."/>
            <person name="Childs K.L."/>
            <person name="Yandell M."/>
            <person name="Gundlach H."/>
            <person name="Mayer K.F."/>
            <person name="Schwartz D.C."/>
            <person name="Town C.D."/>
        </authorList>
    </citation>
    <scope>GENOME REANNOTATION</scope>
    <source>
        <strain evidence="13 14">cv. Jemalong A17</strain>
    </source>
</reference>
<keyword evidence="8" id="KW-0325">Glycoprotein</keyword>